<evidence type="ECO:0000313" key="2">
    <source>
        <dbReference type="EMBL" id="SDE21770.1"/>
    </source>
</evidence>
<accession>A0A1G7B4F3</accession>
<dbReference type="SUPFAM" id="SSF52833">
    <property type="entry name" value="Thioredoxin-like"/>
    <property type="match status" value="2"/>
</dbReference>
<keyword evidence="3" id="KW-1185">Reference proteome</keyword>
<dbReference type="Proteomes" id="UP000183685">
    <property type="component" value="Unassembled WGS sequence"/>
</dbReference>
<dbReference type="GO" id="GO:0016853">
    <property type="term" value="F:isomerase activity"/>
    <property type="evidence" value="ECO:0007669"/>
    <property type="project" value="UniProtKB-KW"/>
</dbReference>
<feature type="domain" description="DSBA-like thioredoxin" evidence="1">
    <location>
        <begin position="241"/>
        <end position="424"/>
    </location>
</feature>
<gene>
    <name evidence="2" type="ORF">SAMN04488071_2354</name>
</gene>
<dbReference type="AlphaFoldDB" id="A0A1G7B4F3"/>
<dbReference type="Gene3D" id="3.40.30.10">
    <property type="entry name" value="Glutaredoxin"/>
    <property type="match status" value="2"/>
</dbReference>
<name>A0A1G7B4F3_9PROT</name>
<protein>
    <submittedName>
        <fullName evidence="2">2-hydroxychromene-2-carboxylate isomerase</fullName>
    </submittedName>
</protein>
<dbReference type="InterPro" id="IPR001853">
    <property type="entry name" value="DSBA-like_thioredoxin_dom"/>
</dbReference>
<dbReference type="GO" id="GO:0016491">
    <property type="term" value="F:oxidoreductase activity"/>
    <property type="evidence" value="ECO:0007669"/>
    <property type="project" value="InterPro"/>
</dbReference>
<dbReference type="EMBL" id="FNAK01000005">
    <property type="protein sequence ID" value="SDE21770.1"/>
    <property type="molecule type" value="Genomic_DNA"/>
</dbReference>
<keyword evidence="2" id="KW-0413">Isomerase</keyword>
<dbReference type="InterPro" id="IPR036249">
    <property type="entry name" value="Thioredoxin-like_sf"/>
</dbReference>
<proteinExistence type="predicted"/>
<evidence type="ECO:0000313" key="3">
    <source>
        <dbReference type="Proteomes" id="UP000183685"/>
    </source>
</evidence>
<dbReference type="PANTHER" id="PTHR42943">
    <property type="entry name" value="GLUTATHIONE S-TRANSFERASE KAPPA"/>
    <property type="match status" value="1"/>
</dbReference>
<dbReference type="RefSeq" id="WP_068307395.1">
    <property type="nucleotide sequence ID" value="NZ_FNAK01000005.1"/>
</dbReference>
<evidence type="ECO:0000259" key="1">
    <source>
        <dbReference type="Pfam" id="PF01323"/>
    </source>
</evidence>
<dbReference type="PANTHER" id="PTHR42943:SF2">
    <property type="entry name" value="GLUTATHIONE S-TRANSFERASE KAPPA 1"/>
    <property type="match status" value="1"/>
</dbReference>
<organism evidence="2 3">
    <name type="scientific">Kordiimonas lacus</name>
    <dbReference type="NCBI Taxonomy" id="637679"/>
    <lineage>
        <taxon>Bacteria</taxon>
        <taxon>Pseudomonadati</taxon>
        <taxon>Pseudomonadota</taxon>
        <taxon>Alphaproteobacteria</taxon>
        <taxon>Kordiimonadales</taxon>
        <taxon>Kordiimonadaceae</taxon>
        <taxon>Kordiimonas</taxon>
    </lineage>
</organism>
<dbReference type="OrthoDB" id="5244108at2"/>
<dbReference type="InterPro" id="IPR051924">
    <property type="entry name" value="GST_Kappa/NadH"/>
</dbReference>
<sequence>MSFETGLKSGIAAWLTSETRLNLARAGEEVSRRVGRRGRELLYFHRTDDPYCQLMVQALPDLASRFDVKIKPLVIERLPANMYPDPQRFEAYSILDATRLARLYGLGFPSNAMVPDRLNVGMANRYLVSLQDDPSFFTAAEEVGEALWRNDHKLVRSQCVAADIDEHALDKNEKLLKELGHYASATVYYGGEFYLGLDRLDHLEHRLNRAGVGDGEVHFELTRLWRYGLQNMEKSVSGRSVKVYFSVRSPYSYLGLHLAAELAEKSGVRLKLKPVLPMMMRGMKVPKAKGRYILMDTAREARAENIPFGRIVDPLGLATKRAMGLGFALAESDQDLAFFKAFTKGVWAEGIDGTTDAGLRKILDRAGIGGAKLSSALPEDVWGPIAERNRQALLMAGAWGVPTFRVGNETLWGQDRLWAVVDALKQQ</sequence>
<dbReference type="Pfam" id="PF01323">
    <property type="entry name" value="DSBA"/>
    <property type="match status" value="1"/>
</dbReference>
<reference evidence="2 3" key="1">
    <citation type="submission" date="2016-10" db="EMBL/GenBank/DDBJ databases">
        <authorList>
            <person name="de Groot N.N."/>
        </authorList>
    </citation>
    <scope>NUCLEOTIDE SEQUENCE [LARGE SCALE GENOMIC DNA]</scope>
    <source>
        <strain evidence="2 3">CGMCC 1.9109</strain>
    </source>
</reference>
<dbReference type="STRING" id="637679.GCA_001550055_03520"/>